<evidence type="ECO:0000256" key="1">
    <source>
        <dbReference type="SAM" id="MobiDB-lite"/>
    </source>
</evidence>
<feature type="transmembrane region" description="Helical" evidence="2">
    <location>
        <begin position="22"/>
        <end position="49"/>
    </location>
</feature>
<comment type="caution">
    <text evidence="3">The sequence shown here is derived from an EMBL/GenBank/DDBJ whole genome shotgun (WGS) entry which is preliminary data.</text>
</comment>
<feature type="compositionally biased region" description="Polar residues" evidence="1">
    <location>
        <begin position="213"/>
        <end position="229"/>
    </location>
</feature>
<feature type="transmembrane region" description="Helical" evidence="2">
    <location>
        <begin position="61"/>
        <end position="80"/>
    </location>
</feature>
<dbReference type="EMBL" id="JAVFKD010000001">
    <property type="protein sequence ID" value="KAK5998941.1"/>
    <property type="molecule type" value="Genomic_DNA"/>
</dbReference>
<dbReference type="Proteomes" id="UP001338125">
    <property type="component" value="Unassembled WGS sequence"/>
</dbReference>
<keyword evidence="2" id="KW-0472">Membrane</keyword>
<proteinExistence type="predicted"/>
<keyword evidence="2" id="KW-1133">Transmembrane helix</keyword>
<feature type="compositionally biased region" description="Basic and acidic residues" evidence="1">
    <location>
        <begin position="159"/>
        <end position="187"/>
    </location>
</feature>
<gene>
    <name evidence="3" type="ORF">PT974_01325</name>
</gene>
<sequence>MFSNEEKMTVKLLRLQRGLSRLLQYLLLAPYGMFAISAIVCNIVLAFGYMDVSPAVYLPEGALLVVTIVLAGNALAYHGIGAQGSMSFMDSVSGEEGLDSDDLLTYDAFSDDNQSKQWCFKSPIYRLDGGFSKQKVAGLEKSDAAITLTETTKGVHKLRLPDRELETGKSGRDDHFYSDSKTSDEKPLPLTPPPEPSPTALSSRQSPAVVPDTNASGESNQQSQENPMSAASMRFERSIQSIRSNESEASTQTIRSNPRPPEDSTPYPHSGFPLSGYPANSFQSEKLIFGGQVTITHPAENAFTPTTPLHFANPIALVLAGT</sequence>
<feature type="region of interest" description="Disordered" evidence="1">
    <location>
        <begin position="159"/>
        <end position="278"/>
    </location>
</feature>
<feature type="compositionally biased region" description="Polar residues" evidence="1">
    <location>
        <begin position="238"/>
        <end position="256"/>
    </location>
</feature>
<evidence type="ECO:0000313" key="4">
    <source>
        <dbReference type="Proteomes" id="UP001338125"/>
    </source>
</evidence>
<keyword evidence="2" id="KW-0812">Transmembrane</keyword>
<evidence type="ECO:0000313" key="3">
    <source>
        <dbReference type="EMBL" id="KAK5998941.1"/>
    </source>
</evidence>
<name>A0ABR0T4T2_9HYPO</name>
<accession>A0ABR0T4T2</accession>
<keyword evidence="4" id="KW-1185">Reference proteome</keyword>
<evidence type="ECO:0000256" key="2">
    <source>
        <dbReference type="SAM" id="Phobius"/>
    </source>
</evidence>
<protein>
    <submittedName>
        <fullName evidence="3">Uncharacterized protein</fullName>
    </submittedName>
</protein>
<organism evidence="3 4">
    <name type="scientific">Cladobotryum mycophilum</name>
    <dbReference type="NCBI Taxonomy" id="491253"/>
    <lineage>
        <taxon>Eukaryota</taxon>
        <taxon>Fungi</taxon>
        <taxon>Dikarya</taxon>
        <taxon>Ascomycota</taxon>
        <taxon>Pezizomycotina</taxon>
        <taxon>Sordariomycetes</taxon>
        <taxon>Hypocreomycetidae</taxon>
        <taxon>Hypocreales</taxon>
        <taxon>Hypocreaceae</taxon>
        <taxon>Cladobotryum</taxon>
    </lineage>
</organism>
<reference evidence="3 4" key="1">
    <citation type="submission" date="2024-01" db="EMBL/GenBank/DDBJ databases">
        <title>Complete genome of Cladobotryum mycophilum ATHUM6906.</title>
        <authorList>
            <person name="Christinaki A.C."/>
            <person name="Myridakis A.I."/>
            <person name="Kouvelis V.N."/>
        </authorList>
    </citation>
    <scope>NUCLEOTIDE SEQUENCE [LARGE SCALE GENOMIC DNA]</scope>
    <source>
        <strain evidence="3 4">ATHUM6906</strain>
    </source>
</reference>